<evidence type="ECO:0000256" key="7">
    <source>
        <dbReference type="ARBA" id="ARBA00022840"/>
    </source>
</evidence>
<evidence type="ECO:0000256" key="4">
    <source>
        <dbReference type="ARBA" id="ARBA00022679"/>
    </source>
</evidence>
<dbReference type="Gene3D" id="1.20.5.1930">
    <property type="match status" value="1"/>
</dbReference>
<dbReference type="PANTHER" id="PTHR24421">
    <property type="entry name" value="NITRATE/NITRITE SENSOR PROTEIN NARX-RELATED"/>
    <property type="match status" value="1"/>
</dbReference>
<dbReference type="Pfam" id="PF02518">
    <property type="entry name" value="HATPase_c"/>
    <property type="match status" value="1"/>
</dbReference>
<dbReference type="InterPro" id="IPR011712">
    <property type="entry name" value="Sig_transdc_His_kin_sub3_dim/P"/>
</dbReference>
<keyword evidence="10" id="KW-0472">Membrane</keyword>
<accession>A0A4R5MI28</accession>
<dbReference type="SUPFAM" id="SSF55874">
    <property type="entry name" value="ATPase domain of HSP90 chaperone/DNA topoisomerase II/histidine kinase"/>
    <property type="match status" value="1"/>
</dbReference>
<dbReference type="OrthoDB" id="9778366at2"/>
<feature type="repeat" description="TPR" evidence="9">
    <location>
        <begin position="288"/>
        <end position="321"/>
    </location>
</feature>
<evidence type="ECO:0000313" key="13">
    <source>
        <dbReference type="EMBL" id="TDG35202.1"/>
    </source>
</evidence>
<dbReference type="EMBL" id="SJCY01000012">
    <property type="protein sequence ID" value="TDG35202.1"/>
    <property type="molecule type" value="Genomic_DNA"/>
</dbReference>
<feature type="domain" description="Histidine kinase" evidence="12">
    <location>
        <begin position="566"/>
        <end position="761"/>
    </location>
</feature>
<keyword evidence="8" id="KW-0902">Two-component regulatory system</keyword>
<comment type="catalytic activity">
    <reaction evidence="1">
        <text>ATP + protein L-histidine = ADP + protein N-phospho-L-histidine.</text>
        <dbReference type="EC" id="2.7.13.3"/>
    </reaction>
</comment>
<evidence type="ECO:0000256" key="8">
    <source>
        <dbReference type="ARBA" id="ARBA00023012"/>
    </source>
</evidence>
<evidence type="ECO:0000256" key="6">
    <source>
        <dbReference type="ARBA" id="ARBA00022777"/>
    </source>
</evidence>
<sequence>MKITAPCKGLFLIALLCMSNLIATAQKKSVVDSLNKILSLNNPKDVKYINALNSLAYLFAKTDSAKAMNFAMKAKNTSQIKKYTLGLADAYKAIGVVNSYKNRTDVAIQNFNISNEYYTQLKNNREIAGNYNNMGIAYKLVGNLEKGLFYLLKAEKLHSAINDSDALGVDLSNIGAVYSEMGMYNKAIEYYFSSIKLAEKSKKTKAIAQTYINIGNIMRLQKNFRAATPYFEKAVKVFTDYNDQLNLGIAHLNNANVYIEQSAYGKGIEQINKSLDAFKKVGFKRGIQICYNNLGALYMRQEKYKEAIPYLEKSISLATEAKNFTGLALVQQNIGFSYTKLGDLKLAEEWFDKAEVSAKLYSRNEVNTLSEILNHRSSLDSAKNDFQSAFMRRDKYRTIKDSLLNERLGKQINELNTKYETEKKQQQIVLLNNRNEIQFLALGKSELEIKNKTLENQRNVSEIGSQKLVLQKNKILITQKLTETRAKAQKIKLLASQNAVQKLEIFKKNIIVLTTLGSLIITILISYLIYNRYKVKQEKKLHAEIIQQQDLATKAVLNAEENERKRISGELHDGLGQMFSAVKLNLSAITEGLQFKDDASKAVFEKTLNLVDDSCREVRVISHQMAPNVLLKSGLTAAVRDFISKIDARKLKINLETFGLQERIDQNIETVLYRVIQESVNNVIKHSGANVLDIQLSKDEDGINVMIEDNGKGFDTSQLEKFQGIGLKNIRTRIEFLKGNVDFSSKMGAGTLIAIFIPCGNS</sequence>
<evidence type="ECO:0000256" key="1">
    <source>
        <dbReference type="ARBA" id="ARBA00000085"/>
    </source>
</evidence>
<feature type="repeat" description="TPR" evidence="9">
    <location>
        <begin position="168"/>
        <end position="201"/>
    </location>
</feature>
<organism evidence="13 14">
    <name type="scientific">Pedobacter changchengzhani</name>
    <dbReference type="NCBI Taxonomy" id="2529274"/>
    <lineage>
        <taxon>Bacteria</taxon>
        <taxon>Pseudomonadati</taxon>
        <taxon>Bacteroidota</taxon>
        <taxon>Sphingobacteriia</taxon>
        <taxon>Sphingobacteriales</taxon>
        <taxon>Sphingobacteriaceae</taxon>
        <taxon>Pedobacter</taxon>
    </lineage>
</organism>
<dbReference type="GO" id="GO:0005524">
    <property type="term" value="F:ATP binding"/>
    <property type="evidence" value="ECO:0007669"/>
    <property type="project" value="UniProtKB-KW"/>
</dbReference>
<keyword evidence="10" id="KW-1133">Transmembrane helix</keyword>
<protein>
    <recommendedName>
        <fullName evidence="2">histidine kinase</fullName>
        <ecNumber evidence="2">2.7.13.3</ecNumber>
    </recommendedName>
</protein>
<keyword evidence="6" id="KW-0418">Kinase</keyword>
<keyword evidence="9" id="KW-0802">TPR repeat</keyword>
<feature type="repeat" description="TPR" evidence="9">
    <location>
        <begin position="208"/>
        <end position="241"/>
    </location>
</feature>
<dbReference type="InterPro" id="IPR003594">
    <property type="entry name" value="HATPase_dom"/>
</dbReference>
<dbReference type="Gene3D" id="1.25.40.10">
    <property type="entry name" value="Tetratricopeptide repeat domain"/>
    <property type="match status" value="2"/>
</dbReference>
<dbReference type="SMART" id="SM00387">
    <property type="entry name" value="HATPase_c"/>
    <property type="match status" value="1"/>
</dbReference>
<keyword evidence="11" id="KW-0732">Signal</keyword>
<keyword evidence="14" id="KW-1185">Reference proteome</keyword>
<keyword evidence="10" id="KW-0812">Transmembrane</keyword>
<dbReference type="PANTHER" id="PTHR24421:SF10">
    <property type="entry name" value="NITRATE_NITRITE SENSOR PROTEIN NARQ"/>
    <property type="match status" value="1"/>
</dbReference>
<dbReference type="EC" id="2.7.13.3" evidence="2"/>
<dbReference type="PROSITE" id="PS50109">
    <property type="entry name" value="HIS_KIN"/>
    <property type="match status" value="1"/>
</dbReference>
<dbReference type="GO" id="GO:0000155">
    <property type="term" value="F:phosphorelay sensor kinase activity"/>
    <property type="evidence" value="ECO:0007669"/>
    <property type="project" value="InterPro"/>
</dbReference>
<dbReference type="Proteomes" id="UP000295668">
    <property type="component" value="Unassembled WGS sequence"/>
</dbReference>
<dbReference type="GO" id="GO:0046983">
    <property type="term" value="F:protein dimerization activity"/>
    <property type="evidence" value="ECO:0007669"/>
    <property type="project" value="InterPro"/>
</dbReference>
<comment type="caution">
    <text evidence="13">The sequence shown here is derived from an EMBL/GenBank/DDBJ whole genome shotgun (WGS) entry which is preliminary data.</text>
</comment>
<evidence type="ECO:0000256" key="10">
    <source>
        <dbReference type="SAM" id="Phobius"/>
    </source>
</evidence>
<evidence type="ECO:0000256" key="11">
    <source>
        <dbReference type="SAM" id="SignalP"/>
    </source>
</evidence>
<evidence type="ECO:0000313" key="14">
    <source>
        <dbReference type="Proteomes" id="UP000295668"/>
    </source>
</evidence>
<feature type="chain" id="PRO_5020807991" description="histidine kinase" evidence="11">
    <location>
        <begin position="26"/>
        <end position="762"/>
    </location>
</feature>
<feature type="signal peptide" evidence="11">
    <location>
        <begin position="1"/>
        <end position="25"/>
    </location>
</feature>
<dbReference type="GO" id="GO:0016020">
    <property type="term" value="C:membrane"/>
    <property type="evidence" value="ECO:0007669"/>
    <property type="project" value="InterPro"/>
</dbReference>
<dbReference type="InterPro" id="IPR019734">
    <property type="entry name" value="TPR_rpt"/>
</dbReference>
<dbReference type="InterPro" id="IPR050482">
    <property type="entry name" value="Sensor_HK_TwoCompSys"/>
</dbReference>
<dbReference type="SUPFAM" id="SSF48452">
    <property type="entry name" value="TPR-like"/>
    <property type="match status" value="2"/>
</dbReference>
<evidence type="ECO:0000259" key="12">
    <source>
        <dbReference type="PROSITE" id="PS50109"/>
    </source>
</evidence>
<keyword evidence="7" id="KW-0067">ATP-binding</keyword>
<dbReference type="AlphaFoldDB" id="A0A4R5MI28"/>
<evidence type="ECO:0000256" key="2">
    <source>
        <dbReference type="ARBA" id="ARBA00012438"/>
    </source>
</evidence>
<keyword evidence="5" id="KW-0547">Nucleotide-binding</keyword>
<evidence type="ECO:0000256" key="3">
    <source>
        <dbReference type="ARBA" id="ARBA00022553"/>
    </source>
</evidence>
<keyword evidence="4" id="KW-0808">Transferase</keyword>
<dbReference type="CDD" id="cd16917">
    <property type="entry name" value="HATPase_UhpB-NarQ-NarX-like"/>
    <property type="match status" value="1"/>
</dbReference>
<dbReference type="Pfam" id="PF13374">
    <property type="entry name" value="TPR_10"/>
    <property type="match status" value="1"/>
</dbReference>
<name>A0A4R5MI28_9SPHI</name>
<dbReference type="Pfam" id="PF13424">
    <property type="entry name" value="TPR_12"/>
    <property type="match status" value="2"/>
</dbReference>
<reference evidence="13 14" key="1">
    <citation type="submission" date="2019-02" db="EMBL/GenBank/DDBJ databases">
        <title>Pedobacter sp. nov., a novel speices isolated from soil of pinguins habitat in Antarcitica.</title>
        <authorList>
            <person name="He R.-H."/>
        </authorList>
    </citation>
    <scope>NUCLEOTIDE SEQUENCE [LARGE SCALE GENOMIC DNA]</scope>
    <source>
        <strain evidence="13 14">E01020</strain>
    </source>
</reference>
<dbReference type="InterPro" id="IPR011990">
    <property type="entry name" value="TPR-like_helical_dom_sf"/>
</dbReference>
<keyword evidence="3" id="KW-0597">Phosphoprotein</keyword>
<evidence type="ECO:0000256" key="5">
    <source>
        <dbReference type="ARBA" id="ARBA00022741"/>
    </source>
</evidence>
<feature type="transmembrane region" description="Helical" evidence="10">
    <location>
        <begin position="510"/>
        <end position="530"/>
    </location>
</feature>
<gene>
    <name evidence="13" type="ORF">EZJ43_14990</name>
</gene>
<dbReference type="Pfam" id="PF07730">
    <property type="entry name" value="HisKA_3"/>
    <property type="match status" value="1"/>
</dbReference>
<dbReference type="PROSITE" id="PS50005">
    <property type="entry name" value="TPR"/>
    <property type="match status" value="3"/>
</dbReference>
<proteinExistence type="predicted"/>
<dbReference type="Gene3D" id="3.30.565.10">
    <property type="entry name" value="Histidine kinase-like ATPase, C-terminal domain"/>
    <property type="match status" value="1"/>
</dbReference>
<dbReference type="InterPro" id="IPR036890">
    <property type="entry name" value="HATPase_C_sf"/>
</dbReference>
<evidence type="ECO:0000256" key="9">
    <source>
        <dbReference type="PROSITE-ProRule" id="PRU00339"/>
    </source>
</evidence>
<dbReference type="SMART" id="SM00028">
    <property type="entry name" value="TPR"/>
    <property type="match status" value="6"/>
</dbReference>
<dbReference type="InterPro" id="IPR005467">
    <property type="entry name" value="His_kinase_dom"/>
</dbReference>